<dbReference type="CDD" id="cd07725">
    <property type="entry name" value="TTHA1429-like_MBL-fold"/>
    <property type="match status" value="1"/>
</dbReference>
<proteinExistence type="predicted"/>
<dbReference type="PANTHER" id="PTHR23131:SF4">
    <property type="entry name" value="METALLO-BETA-LACTAMASE SUPERFAMILY POTEIN"/>
    <property type="match status" value="1"/>
</dbReference>
<dbReference type="Pfam" id="PF00753">
    <property type="entry name" value="Lactamase_B"/>
    <property type="match status" value="1"/>
</dbReference>
<dbReference type="InterPro" id="IPR036388">
    <property type="entry name" value="WH-like_DNA-bd_sf"/>
</dbReference>
<dbReference type="GO" id="GO:0016787">
    <property type="term" value="F:hydrolase activity"/>
    <property type="evidence" value="ECO:0007669"/>
    <property type="project" value="UniProtKB-KW"/>
</dbReference>
<dbReference type="Gene3D" id="3.60.15.10">
    <property type="entry name" value="Ribonuclease Z/Hydroxyacylglutathione hydrolase-like"/>
    <property type="match status" value="1"/>
</dbReference>
<dbReference type="EMBL" id="AP019791">
    <property type="protein sequence ID" value="BBL79270.1"/>
    <property type="molecule type" value="Genomic_DNA"/>
</dbReference>
<dbReference type="InterPro" id="IPR001279">
    <property type="entry name" value="Metallo-B-lactamas"/>
</dbReference>
<name>A0A510HH21_9ACTN</name>
<dbReference type="InterPro" id="IPR050662">
    <property type="entry name" value="Sec-metab_biosynth-thioest"/>
</dbReference>
<dbReference type="PANTHER" id="PTHR23131">
    <property type="entry name" value="ENDORIBONUCLEASE LACTB2"/>
    <property type="match status" value="1"/>
</dbReference>
<evidence type="ECO:0000313" key="3">
    <source>
        <dbReference type="Proteomes" id="UP000318065"/>
    </source>
</evidence>
<dbReference type="Proteomes" id="UP000318065">
    <property type="component" value="Chromosome"/>
</dbReference>
<dbReference type="InterPro" id="IPR036866">
    <property type="entry name" value="RibonucZ/Hydroxyglut_hydro"/>
</dbReference>
<dbReference type="InterPro" id="IPR048933">
    <property type="entry name" value="B_lactamase-like_C"/>
</dbReference>
<dbReference type="RefSeq" id="WP_143527299.1">
    <property type="nucleotide sequence ID" value="NZ_AP019791.1"/>
</dbReference>
<dbReference type="SMART" id="SM00849">
    <property type="entry name" value="Lactamase_B"/>
    <property type="match status" value="1"/>
</dbReference>
<organism evidence="2 3">
    <name type="scientific">Rubrobacter xylanophilus</name>
    <dbReference type="NCBI Taxonomy" id="49319"/>
    <lineage>
        <taxon>Bacteria</taxon>
        <taxon>Bacillati</taxon>
        <taxon>Actinomycetota</taxon>
        <taxon>Rubrobacteria</taxon>
        <taxon>Rubrobacterales</taxon>
        <taxon>Rubrobacteraceae</taxon>
        <taxon>Rubrobacter</taxon>
    </lineage>
</organism>
<dbReference type="AlphaFoldDB" id="A0A510HH21"/>
<feature type="domain" description="Metallo-beta-lactamase" evidence="1">
    <location>
        <begin position="38"/>
        <end position="248"/>
    </location>
</feature>
<gene>
    <name evidence="2" type="ORF">RxyAA322_11240</name>
</gene>
<reference evidence="2" key="1">
    <citation type="journal article" date="2019" name="Microbiol. Resour. Announc.">
        <title>Complete Genome Sequence of Rubrobacter xylanophilus Strain AA3-22, Isolated from Arima Onsen in Japan.</title>
        <authorList>
            <person name="Tomariguchi N."/>
            <person name="Miyazaki K."/>
        </authorList>
    </citation>
    <scope>NUCLEOTIDE SEQUENCE [LARGE SCALE GENOMIC DNA]</scope>
    <source>
        <strain evidence="2">AA3-22</strain>
    </source>
</reference>
<dbReference type="OrthoDB" id="2971563at2"/>
<dbReference type="Gene3D" id="1.10.10.10">
    <property type="entry name" value="Winged helix-like DNA-binding domain superfamily/Winged helix DNA-binding domain"/>
    <property type="match status" value="1"/>
</dbReference>
<keyword evidence="3" id="KW-1185">Reference proteome</keyword>
<protein>
    <submittedName>
        <fullName evidence="2">MBL fold metallo-hydrolase</fullName>
    </submittedName>
</protein>
<accession>A0A510HH21</accession>
<keyword evidence="2" id="KW-0378">Hydrolase</keyword>
<evidence type="ECO:0000313" key="2">
    <source>
        <dbReference type="EMBL" id="BBL79270.1"/>
    </source>
</evidence>
<dbReference type="Pfam" id="PF21221">
    <property type="entry name" value="B_lactamase-like_C"/>
    <property type="match status" value="1"/>
</dbReference>
<evidence type="ECO:0000259" key="1">
    <source>
        <dbReference type="SMART" id="SM00849"/>
    </source>
</evidence>
<sequence>MSEHVAPSRLARQPVGEASRVAEGVYQLKVPVPLPLVFVSAYLVEEDEGWTLIDAGFDWPEGRAAWEAGAKSVGCDLDRDVSRILVSHYHPDHLGAARWLQERSEGPVYMLESEIAHAHRVWDTDRTVGELAEHLTLYGMDPHLAKRAAKGTRTRLEMPDEILPLREGEKVALGGSEATVIHAPGHADHQFILHDEGRRLLFAADHVMLGLTPNVGFWHDTEPGPLARYIRHLEKLRGLDVELVLPGHGPIFHDLDGRIGELVSHHDERLEVMLHELSDTPKTPLEVSRRVFRDDLSLYEHCFALAETLAHLEHLSSNGRVERTENGVVRYRSIARARPRNLHR</sequence>
<dbReference type="SUPFAM" id="SSF56281">
    <property type="entry name" value="Metallo-hydrolase/oxidoreductase"/>
    <property type="match status" value="1"/>
</dbReference>